<proteinExistence type="predicted"/>
<keyword evidence="4 6" id="KW-1133">Transmembrane helix</keyword>
<reference evidence="7" key="1">
    <citation type="submission" date="2006-06" db="EMBL/GenBank/DDBJ databases">
        <title>Complete sequence of Trichodesmium erythraeum IMS101.</title>
        <authorList>
            <consortium name="US DOE Joint Genome Institute"/>
            <person name="Copeland A."/>
            <person name="Lucas S."/>
            <person name="Lapidus A."/>
            <person name="Barry K."/>
            <person name="Detter J.C."/>
            <person name="Glavina del Rio T."/>
            <person name="Hammon N."/>
            <person name="Israni S."/>
            <person name="Dalin E."/>
            <person name="Tice H."/>
            <person name="Pitluck S."/>
            <person name="Kiss H."/>
            <person name="Munk A.C."/>
            <person name="Brettin T."/>
            <person name="Bruce D."/>
            <person name="Han C."/>
            <person name="Tapia R."/>
            <person name="Gilna P."/>
            <person name="Schmutz J."/>
            <person name="Larimer F."/>
            <person name="Land M."/>
            <person name="Hauser L."/>
            <person name="Kyrpides N."/>
            <person name="Kim E."/>
            <person name="Richardson P."/>
        </authorList>
    </citation>
    <scope>NUCLEOTIDE SEQUENCE [LARGE SCALE GENOMIC DNA]</scope>
    <source>
        <strain evidence="7">IMS101</strain>
    </source>
</reference>
<dbReference type="SUPFAM" id="SSF54523">
    <property type="entry name" value="Pili subunits"/>
    <property type="match status" value="1"/>
</dbReference>
<dbReference type="Pfam" id="PF07963">
    <property type="entry name" value="N_methyl"/>
    <property type="match status" value="1"/>
</dbReference>
<evidence type="ECO:0000256" key="1">
    <source>
        <dbReference type="ARBA" id="ARBA00004167"/>
    </source>
</evidence>
<dbReference type="KEGG" id="ter:Tery_2388"/>
<evidence type="ECO:0000256" key="5">
    <source>
        <dbReference type="ARBA" id="ARBA00023136"/>
    </source>
</evidence>
<organism evidence="7">
    <name type="scientific">Trichodesmium erythraeum (strain IMS101)</name>
    <dbReference type="NCBI Taxonomy" id="203124"/>
    <lineage>
        <taxon>Bacteria</taxon>
        <taxon>Bacillati</taxon>
        <taxon>Cyanobacteriota</taxon>
        <taxon>Cyanophyceae</taxon>
        <taxon>Oscillatoriophycideae</taxon>
        <taxon>Oscillatoriales</taxon>
        <taxon>Microcoleaceae</taxon>
        <taxon>Trichodesmium</taxon>
    </lineage>
</organism>
<dbReference type="STRING" id="203124.Tery_2388"/>
<evidence type="ECO:0000256" key="4">
    <source>
        <dbReference type="ARBA" id="ARBA00022989"/>
    </source>
</evidence>
<dbReference type="GO" id="GO:0003677">
    <property type="term" value="F:DNA binding"/>
    <property type="evidence" value="ECO:0007669"/>
    <property type="project" value="UniProtKB-KW"/>
</dbReference>
<dbReference type="GO" id="GO:0016020">
    <property type="term" value="C:membrane"/>
    <property type="evidence" value="ECO:0007669"/>
    <property type="project" value="UniProtKB-SubCell"/>
</dbReference>
<keyword evidence="2" id="KW-0488">Methylation</keyword>
<sequence>MKTEFKAKFLQHVAKKRKEEGFTLIELLVVIIIIGILSAIALPSFLNQANKAKQSEAKQYIASIAKGQQAYYAEKGTFITAIADIGKLGLGIRTGTNNYTYELVGTTAGAGGVNAWTKNAAQGLKYYAGLIYLTQASGALTSETALCESGDQSKDAATNQTAPTATATKCADTGGFTVSL</sequence>
<dbReference type="AlphaFoldDB" id="Q112G8"/>
<dbReference type="Gene3D" id="3.30.700.10">
    <property type="entry name" value="Glycoprotein, Type 4 Pilin"/>
    <property type="match status" value="1"/>
</dbReference>
<dbReference type="NCBIfam" id="TIGR02532">
    <property type="entry name" value="IV_pilin_GFxxxE"/>
    <property type="match status" value="1"/>
</dbReference>
<dbReference type="Pfam" id="PF16734">
    <property type="entry name" value="Pilin_GH"/>
    <property type="match status" value="1"/>
</dbReference>
<dbReference type="PANTHER" id="PTHR30093">
    <property type="entry name" value="GENERAL SECRETION PATHWAY PROTEIN G"/>
    <property type="match status" value="1"/>
</dbReference>
<comment type="subcellular location">
    <subcellularLocation>
        <location evidence="1">Membrane</location>
        <topology evidence="1">Single-pass membrane protein</topology>
    </subcellularLocation>
</comment>
<gene>
    <name evidence="7" type="ordered locus">Tery_2388</name>
</gene>
<dbReference type="InterPro" id="IPR031975">
    <property type="entry name" value="Pilin_GH"/>
</dbReference>
<keyword evidence="3 6" id="KW-0812">Transmembrane</keyword>
<evidence type="ECO:0000313" key="7">
    <source>
        <dbReference type="EMBL" id="ABG51606.1"/>
    </source>
</evidence>
<evidence type="ECO:0000256" key="6">
    <source>
        <dbReference type="SAM" id="Phobius"/>
    </source>
</evidence>
<dbReference type="InterPro" id="IPR045584">
    <property type="entry name" value="Pilin-like"/>
</dbReference>
<name>Q112G8_TRIEI</name>
<dbReference type="eggNOG" id="COG4968">
    <property type="taxonomic scope" value="Bacteria"/>
</dbReference>
<feature type="transmembrane region" description="Helical" evidence="6">
    <location>
        <begin position="21"/>
        <end position="46"/>
    </location>
</feature>
<dbReference type="EMBL" id="CP000393">
    <property type="protein sequence ID" value="ABG51606.1"/>
    <property type="molecule type" value="Genomic_DNA"/>
</dbReference>
<keyword evidence="7" id="KW-0238">DNA-binding</keyword>
<dbReference type="PANTHER" id="PTHR30093:SF44">
    <property type="entry name" value="TYPE II SECRETION SYSTEM CORE PROTEIN G"/>
    <property type="match status" value="1"/>
</dbReference>
<dbReference type="InterPro" id="IPR012902">
    <property type="entry name" value="N_methyl_site"/>
</dbReference>
<evidence type="ECO:0000256" key="2">
    <source>
        <dbReference type="ARBA" id="ARBA00022481"/>
    </source>
</evidence>
<keyword evidence="5 6" id="KW-0472">Membrane</keyword>
<dbReference type="OrthoDB" id="467711at2"/>
<dbReference type="HOGENOM" id="CLU_091705_5_0_3"/>
<protein>
    <submittedName>
        <fullName evidence="7">PHA accumulation regulator DNA-binding-like</fullName>
    </submittedName>
</protein>
<accession>Q112G8</accession>
<dbReference type="PROSITE" id="PS00409">
    <property type="entry name" value="PROKAR_NTER_METHYL"/>
    <property type="match status" value="1"/>
</dbReference>
<dbReference type="RefSeq" id="WP_011611973.1">
    <property type="nucleotide sequence ID" value="NC_008312.1"/>
</dbReference>
<evidence type="ECO:0000256" key="3">
    <source>
        <dbReference type="ARBA" id="ARBA00022692"/>
    </source>
</evidence>